<reference evidence="2" key="1">
    <citation type="journal article" date="2017" name="Appl. Environ. Microbiol.">
        <title>Molecular characterization of an Endozoicomonas-like organism causing infection in king scallop Pecten maximus L.</title>
        <authorList>
            <person name="Cano I."/>
            <person name="van Aerle R."/>
            <person name="Ross S."/>
            <person name="Verner-Jeffreys D.W."/>
            <person name="Paley R.K."/>
            <person name="Rimmer G."/>
            <person name="Ryder D."/>
            <person name="Hooper P."/>
            <person name="Stone D."/>
            <person name="Feist S.W."/>
        </authorList>
    </citation>
    <scope>NUCLEOTIDE SEQUENCE</scope>
</reference>
<dbReference type="Pfam" id="PF04909">
    <property type="entry name" value="Amidohydro_2"/>
    <property type="match status" value="1"/>
</dbReference>
<evidence type="ECO:0000259" key="1">
    <source>
        <dbReference type="Pfam" id="PF04909"/>
    </source>
</evidence>
<gene>
    <name evidence="2" type="ORF">CI610_02663</name>
</gene>
<proteinExistence type="predicted"/>
<dbReference type="GO" id="GO:0016787">
    <property type="term" value="F:hydrolase activity"/>
    <property type="evidence" value="ECO:0007669"/>
    <property type="project" value="InterPro"/>
</dbReference>
<sequence>MMKIFQFIFSFLLLYSLHAMASVTLAAQPDNPLGNNRKNDSIQDQSILPLADGEMHYVDFMQETAGIHSLLKAMDQAHVSDSMLTGLPVAKKWSANAPERPRYFQGDDASVYWFSGTDEIVARAIESLPLSQQKRFHPFISGFNPTDLNAANHIERQLQWRPGFWQGIGEILTRHDDLTALTDGEKARVNHPALHRVYQLAAKHQLPVLIHANITSAREDKPLYLDELEEAFSKNPDTTFIWAHAGTSSATLRNNDLTFVQPLVRQLLEKYDNLNIMLSWTIKQLIYNKNGQPNPKWIKLVNDYPDRFMLGSDLVGRFNSLNKTMQSYQLFLKALPEKTANVLARGNFLTIVKNK</sequence>
<dbReference type="InterPro" id="IPR006680">
    <property type="entry name" value="Amidohydro-rel"/>
</dbReference>
<dbReference type="AlphaFoldDB" id="A0A2H9T5C4"/>
<accession>A0A2H9T5C4</accession>
<name>A0A2H9T5C4_9ZZZZ</name>
<comment type="caution">
    <text evidence="2">The sequence shown here is derived from an EMBL/GenBank/DDBJ whole genome shotgun (WGS) entry which is preliminary data.</text>
</comment>
<dbReference type="SUPFAM" id="SSF51556">
    <property type="entry name" value="Metallo-dependent hydrolases"/>
    <property type="match status" value="1"/>
</dbReference>
<dbReference type="InterPro" id="IPR032466">
    <property type="entry name" value="Metal_Hydrolase"/>
</dbReference>
<evidence type="ECO:0000313" key="2">
    <source>
        <dbReference type="EMBL" id="PJE78399.1"/>
    </source>
</evidence>
<feature type="domain" description="Amidohydrolase-related" evidence="1">
    <location>
        <begin position="183"/>
        <end position="313"/>
    </location>
</feature>
<dbReference type="Gene3D" id="3.20.20.140">
    <property type="entry name" value="Metal-dependent hydrolases"/>
    <property type="match status" value="1"/>
</dbReference>
<dbReference type="EMBL" id="NSIT01000189">
    <property type="protein sequence ID" value="PJE78399.1"/>
    <property type="molecule type" value="Genomic_DNA"/>
</dbReference>
<organism evidence="2">
    <name type="scientific">invertebrate metagenome</name>
    <dbReference type="NCBI Taxonomy" id="1711999"/>
    <lineage>
        <taxon>unclassified sequences</taxon>
        <taxon>metagenomes</taxon>
        <taxon>organismal metagenomes</taxon>
    </lineage>
</organism>
<protein>
    <recommendedName>
        <fullName evidence="1">Amidohydrolase-related domain-containing protein</fullName>
    </recommendedName>
</protein>